<accession>A0A4U0TXZ2</accession>
<dbReference type="AlphaFoldDB" id="A0A4U0TXZ2"/>
<dbReference type="OrthoDB" id="5360255at2759"/>
<comment type="caution">
    <text evidence="2">The sequence shown here is derived from an EMBL/GenBank/DDBJ whole genome shotgun (WGS) entry which is preliminary data.</text>
</comment>
<proteinExistence type="predicted"/>
<feature type="compositionally biased region" description="Polar residues" evidence="1">
    <location>
        <begin position="181"/>
        <end position="190"/>
    </location>
</feature>
<feature type="compositionally biased region" description="Polar residues" evidence="1">
    <location>
        <begin position="209"/>
        <end position="225"/>
    </location>
</feature>
<feature type="compositionally biased region" description="Basic and acidic residues" evidence="1">
    <location>
        <begin position="193"/>
        <end position="205"/>
    </location>
</feature>
<dbReference type="Proteomes" id="UP000308549">
    <property type="component" value="Unassembled WGS sequence"/>
</dbReference>
<feature type="compositionally biased region" description="Low complexity" evidence="1">
    <location>
        <begin position="369"/>
        <end position="380"/>
    </location>
</feature>
<feature type="compositionally biased region" description="Low complexity" evidence="1">
    <location>
        <begin position="435"/>
        <end position="444"/>
    </location>
</feature>
<name>A0A4U0TXZ2_9PEZI</name>
<evidence type="ECO:0000313" key="2">
    <source>
        <dbReference type="EMBL" id="TKA27350.1"/>
    </source>
</evidence>
<feature type="region of interest" description="Disordered" evidence="1">
    <location>
        <begin position="106"/>
        <end position="516"/>
    </location>
</feature>
<keyword evidence="3" id="KW-1185">Reference proteome</keyword>
<organism evidence="2 3">
    <name type="scientific">Salinomyces thailandicus</name>
    <dbReference type="NCBI Taxonomy" id="706561"/>
    <lineage>
        <taxon>Eukaryota</taxon>
        <taxon>Fungi</taxon>
        <taxon>Dikarya</taxon>
        <taxon>Ascomycota</taxon>
        <taxon>Pezizomycotina</taxon>
        <taxon>Dothideomycetes</taxon>
        <taxon>Dothideomycetidae</taxon>
        <taxon>Mycosphaerellales</taxon>
        <taxon>Teratosphaeriaceae</taxon>
        <taxon>Salinomyces</taxon>
    </lineage>
</organism>
<feature type="compositionally biased region" description="Low complexity" evidence="1">
    <location>
        <begin position="113"/>
        <end position="129"/>
    </location>
</feature>
<gene>
    <name evidence="2" type="ORF">B0A50_04961</name>
</gene>
<sequence length="567" mass="61737">MATDLCLSVIKYSHAVGVRSDVTIPWVHLQATNLFVIVKGTSVKSPDGQLNPDARLDMRIVRGTEVLESVDVAAFVDASIDARRIQLRLQTPAECRRIVTAFERRGMEFQEQRPATARPGTARPPTTGASDRLPSAQANSPYFEPSKSPPKASPFIPQAVEAGSLSRNSAHSPSHADEQPHSYQSTTRPQLISRDEVNAPRDLVPERPSTAQIYRSYTTPLQPAQSELAEPQRQPRDPTVERPSSTSHVTTLAAIREAVQEDMTPPRTAAEMRQLSTRPSHVGEHWSSATTEPAAALSTSSNAARPSTAASTAPPPDSQEFALPPRRELPFKRPGSRANTSDRGNSRPGSSALTMPPLPRPKLVKDGSDPSSRSDFVSSVKDAMGSRPNTASPLKRAFVADEEPEPRPQTTSAQVYAGSATHAEEATRKRRSPPRDTSSTTTARQPSRMTGLLARTPLSNRSPNRLPRLGSITDAPHELVSPPHSPPKPPTSFTNSTHNPTLNPYAPIPSPTSHHPHEVSLEEYATQSLQDRQAALDDFMVANLENPAFEKLCEDVENCWRRIALGL</sequence>
<evidence type="ECO:0000256" key="1">
    <source>
        <dbReference type="SAM" id="MobiDB-lite"/>
    </source>
</evidence>
<evidence type="ECO:0000313" key="3">
    <source>
        <dbReference type="Proteomes" id="UP000308549"/>
    </source>
</evidence>
<reference evidence="2 3" key="1">
    <citation type="submission" date="2017-03" db="EMBL/GenBank/DDBJ databases">
        <title>Genomes of endolithic fungi from Antarctica.</title>
        <authorList>
            <person name="Coleine C."/>
            <person name="Masonjones S."/>
            <person name="Stajich J.E."/>
        </authorList>
    </citation>
    <scope>NUCLEOTIDE SEQUENCE [LARGE SCALE GENOMIC DNA]</scope>
    <source>
        <strain evidence="2 3">CCFEE 6315</strain>
    </source>
</reference>
<feature type="compositionally biased region" description="Polar residues" evidence="1">
    <location>
        <begin position="337"/>
        <end position="353"/>
    </location>
</feature>
<feature type="compositionally biased region" description="Polar residues" evidence="1">
    <location>
        <begin position="493"/>
        <end position="502"/>
    </location>
</feature>
<dbReference type="EMBL" id="NAJL01000023">
    <property type="protein sequence ID" value="TKA27350.1"/>
    <property type="molecule type" value="Genomic_DNA"/>
</dbReference>
<feature type="compositionally biased region" description="Low complexity" evidence="1">
    <location>
        <begin position="298"/>
        <end position="312"/>
    </location>
</feature>
<protein>
    <submittedName>
        <fullName evidence="2">Uncharacterized protein</fullName>
    </submittedName>
</protein>